<evidence type="ECO:0000313" key="9">
    <source>
        <dbReference type="Proteomes" id="UP000188937"/>
    </source>
</evidence>
<feature type="domain" description="Flagellar basal body rod protein N-terminal" evidence="5">
    <location>
        <begin position="6"/>
        <end position="35"/>
    </location>
</feature>
<keyword evidence="8" id="KW-0966">Cell projection</keyword>
<dbReference type="GO" id="GO:0030694">
    <property type="term" value="C:bacterial-type flagellum basal body, rod"/>
    <property type="evidence" value="ECO:0007669"/>
    <property type="project" value="UniProtKB-UniRule"/>
</dbReference>
<dbReference type="STRING" id="435.A0U92_02335"/>
<reference evidence="8 9" key="1">
    <citation type="submission" date="2016-03" db="EMBL/GenBank/DDBJ databases">
        <title>Acetic acid bacteria sequencing.</title>
        <authorList>
            <person name="Brandt J."/>
            <person name="Jakob F."/>
            <person name="Vogel R.F."/>
        </authorList>
    </citation>
    <scope>NUCLEOTIDE SEQUENCE [LARGE SCALE GENOMIC DNA]</scope>
    <source>
        <strain evidence="8 9">TMW2.1153</strain>
    </source>
</reference>
<keyword evidence="8" id="KW-0969">Cilium</keyword>
<dbReference type="Pfam" id="PF00460">
    <property type="entry name" value="Flg_bb_rod"/>
    <property type="match status" value="1"/>
</dbReference>
<dbReference type="InterPro" id="IPR020013">
    <property type="entry name" value="Flagellar_FlgE/F/G"/>
</dbReference>
<dbReference type="InterPro" id="IPR012836">
    <property type="entry name" value="FlgF"/>
</dbReference>
<protein>
    <recommendedName>
        <fullName evidence="4">Flagellar basal-body rod protein FlgF</fullName>
    </recommendedName>
</protein>
<keyword evidence="9" id="KW-1185">Reference proteome</keyword>
<evidence type="ECO:0000259" key="5">
    <source>
        <dbReference type="Pfam" id="PF00460"/>
    </source>
</evidence>
<keyword evidence="3 4" id="KW-0975">Bacterial flagellum</keyword>
<comment type="similarity">
    <text evidence="2 4">Belongs to the flagella basal body rod proteins family.</text>
</comment>
<evidence type="ECO:0000313" key="8">
    <source>
        <dbReference type="EMBL" id="AQS83798.1"/>
    </source>
</evidence>
<name>A0A1U9KDG5_ACEAC</name>
<proteinExistence type="inferred from homology"/>
<dbReference type="EMBL" id="CP014692">
    <property type="protein sequence ID" value="AQS83798.1"/>
    <property type="molecule type" value="Genomic_DNA"/>
</dbReference>
<dbReference type="InterPro" id="IPR019776">
    <property type="entry name" value="Flagellar_basal_body_rod_CS"/>
</dbReference>
<comment type="subcellular location">
    <subcellularLocation>
        <location evidence="1 4">Bacterial flagellum basal body</location>
    </subcellularLocation>
</comment>
<evidence type="ECO:0000256" key="2">
    <source>
        <dbReference type="ARBA" id="ARBA00009677"/>
    </source>
</evidence>
<evidence type="ECO:0000259" key="6">
    <source>
        <dbReference type="Pfam" id="PF06429"/>
    </source>
</evidence>
<dbReference type="OrthoDB" id="9804559at2"/>
<dbReference type="NCBIfam" id="TIGR02490">
    <property type="entry name" value="flgF"/>
    <property type="match status" value="1"/>
</dbReference>
<evidence type="ECO:0000256" key="4">
    <source>
        <dbReference type="RuleBase" id="RU362116"/>
    </source>
</evidence>
<dbReference type="Proteomes" id="UP000188937">
    <property type="component" value="Chromosome"/>
</dbReference>
<dbReference type="Pfam" id="PF22692">
    <property type="entry name" value="LlgE_F_G_D1"/>
    <property type="match status" value="1"/>
</dbReference>
<keyword evidence="8" id="KW-0282">Flagellum</keyword>
<dbReference type="SUPFAM" id="SSF117143">
    <property type="entry name" value="Flagellar hook protein flgE"/>
    <property type="match status" value="1"/>
</dbReference>
<feature type="domain" description="Flagellar basal-body/hook protein C-terminal" evidence="6">
    <location>
        <begin position="195"/>
        <end position="238"/>
    </location>
</feature>
<sequence length="246" mass="26895">MDNTTYIALSRMDAEQRAMSVLANNLANGSTAGFKSGHIQFADYLSKLKGGSHAPGENPEVYVQDRATYRDFTQGALQQTGNPLDIAITGEGFFSVMTTQGVRLTRNGRFQRLSDGRVADASGNSLLDRTGQPVTLRPQDRTISISSDGTMSTENGVAAEIGLVRVANNYDLHGEGNELFKADTPTTQMEVKEFRQGMLEGSNVNMMSETTNLVELQRDFQITANLVESESTRRQNAIDKLTQTQS</sequence>
<dbReference type="NCBIfam" id="TIGR03506">
    <property type="entry name" value="FlgEFG_subfam"/>
    <property type="match status" value="1"/>
</dbReference>
<dbReference type="PROSITE" id="PS00588">
    <property type="entry name" value="FLAGELLA_BB_ROD"/>
    <property type="match status" value="1"/>
</dbReference>
<dbReference type="Pfam" id="PF06429">
    <property type="entry name" value="Flg_bbr_C"/>
    <property type="match status" value="1"/>
</dbReference>
<dbReference type="AlphaFoldDB" id="A0A1U9KDG5"/>
<evidence type="ECO:0000256" key="3">
    <source>
        <dbReference type="ARBA" id="ARBA00023143"/>
    </source>
</evidence>
<dbReference type="InterPro" id="IPR001444">
    <property type="entry name" value="Flag_bb_rod_N"/>
</dbReference>
<dbReference type="InterPro" id="IPR053967">
    <property type="entry name" value="LlgE_F_G-like_D1"/>
</dbReference>
<comment type="subunit">
    <text evidence="4">The basal body constitutes a major portion of the flagellar organelle and consists of five rings (E,L,P,S, and M) mounted on a central rod. The rod consists of about 26 subunits of FlgG in the distal portion, and FlgB, FlgC and FlgF are thought to build up the proximal portion of the rod with about 6 subunits each.</text>
</comment>
<dbReference type="InterPro" id="IPR037925">
    <property type="entry name" value="FlgE/F/G-like"/>
</dbReference>
<dbReference type="PANTHER" id="PTHR30435">
    <property type="entry name" value="FLAGELLAR PROTEIN"/>
    <property type="match status" value="1"/>
</dbReference>
<feature type="domain" description="Flagellar hook protein FlgE/F/G-like D1" evidence="7">
    <location>
        <begin position="87"/>
        <end position="152"/>
    </location>
</feature>
<dbReference type="PANTHER" id="PTHR30435:SF19">
    <property type="entry name" value="FLAGELLAR BASAL-BODY ROD PROTEIN FLGG"/>
    <property type="match status" value="1"/>
</dbReference>
<dbReference type="KEGG" id="aace:A0U92_02335"/>
<evidence type="ECO:0000256" key="1">
    <source>
        <dbReference type="ARBA" id="ARBA00004117"/>
    </source>
</evidence>
<dbReference type="GO" id="GO:0071978">
    <property type="term" value="P:bacterial-type flagellum-dependent swarming motility"/>
    <property type="evidence" value="ECO:0007669"/>
    <property type="project" value="TreeGrafter"/>
</dbReference>
<dbReference type="RefSeq" id="WP_077811839.1">
    <property type="nucleotide sequence ID" value="NZ_CP014692.1"/>
</dbReference>
<gene>
    <name evidence="8" type="ORF">A0U92_02335</name>
</gene>
<dbReference type="InterPro" id="IPR010930">
    <property type="entry name" value="Flg_bb/hook_C_dom"/>
</dbReference>
<organism evidence="8 9">
    <name type="scientific">Acetobacter aceti</name>
    <dbReference type="NCBI Taxonomy" id="435"/>
    <lineage>
        <taxon>Bacteria</taxon>
        <taxon>Pseudomonadati</taxon>
        <taxon>Pseudomonadota</taxon>
        <taxon>Alphaproteobacteria</taxon>
        <taxon>Acetobacterales</taxon>
        <taxon>Acetobacteraceae</taxon>
        <taxon>Acetobacter</taxon>
        <taxon>Acetobacter subgen. Acetobacter</taxon>
    </lineage>
</organism>
<dbReference type="eggNOG" id="COG4786">
    <property type="taxonomic scope" value="Bacteria"/>
</dbReference>
<evidence type="ECO:0000259" key="7">
    <source>
        <dbReference type="Pfam" id="PF22692"/>
    </source>
</evidence>
<accession>A0A1U9KDG5</accession>